<dbReference type="GO" id="GO:0005506">
    <property type="term" value="F:iron ion binding"/>
    <property type="evidence" value="ECO:0007669"/>
    <property type="project" value="InterPro"/>
</dbReference>
<dbReference type="GO" id="GO:0005789">
    <property type="term" value="C:endoplasmic reticulum membrane"/>
    <property type="evidence" value="ECO:0007669"/>
    <property type="project" value="UniProtKB-SubCell"/>
</dbReference>
<dbReference type="PANTHER" id="PTHR24291">
    <property type="entry name" value="CYTOCHROME P450 FAMILY 4"/>
    <property type="match status" value="1"/>
</dbReference>
<protein>
    <submittedName>
        <fullName evidence="11">Cytochrome P450</fullName>
    </submittedName>
</protein>
<comment type="subcellular location">
    <subcellularLocation>
        <location evidence="2">Endoplasmic reticulum membrane</location>
    </subcellularLocation>
</comment>
<accession>A0A183DCP4</accession>
<dbReference type="GO" id="GO:0004497">
    <property type="term" value="F:monooxygenase activity"/>
    <property type="evidence" value="ECO:0007669"/>
    <property type="project" value="UniProtKB-KW"/>
</dbReference>
<keyword evidence="5" id="KW-0256">Endoplasmic reticulum</keyword>
<keyword evidence="10" id="KW-1185">Reference proteome</keyword>
<dbReference type="InterPro" id="IPR001128">
    <property type="entry name" value="Cyt_P450"/>
</dbReference>
<evidence type="ECO:0000256" key="7">
    <source>
        <dbReference type="ARBA" id="ARBA00023033"/>
    </source>
</evidence>
<reference evidence="11" key="1">
    <citation type="submission" date="2016-06" db="UniProtKB">
        <authorList>
            <consortium name="WormBaseParasite"/>
        </authorList>
    </citation>
    <scope>IDENTIFICATION</scope>
</reference>
<reference evidence="9 10" key="2">
    <citation type="submission" date="2018-11" db="EMBL/GenBank/DDBJ databases">
        <authorList>
            <consortium name="Pathogen Informatics"/>
        </authorList>
    </citation>
    <scope>NUCLEOTIDE SEQUENCE [LARGE SCALE GENOMIC DNA]</scope>
</reference>
<comment type="cofactor">
    <cofactor evidence="1">
        <name>heme</name>
        <dbReference type="ChEBI" id="CHEBI:30413"/>
    </cofactor>
</comment>
<keyword evidence="7" id="KW-0503">Monooxygenase</keyword>
<evidence type="ECO:0000313" key="11">
    <source>
        <dbReference type="WBParaSite" id="GPUH_0000649401-mRNA-1"/>
    </source>
</evidence>
<dbReference type="Gene3D" id="1.10.630.10">
    <property type="entry name" value="Cytochrome P450"/>
    <property type="match status" value="1"/>
</dbReference>
<proteinExistence type="inferred from homology"/>
<gene>
    <name evidence="9" type="ORF">GPUH_LOCUS6483</name>
</gene>
<dbReference type="InterPro" id="IPR002401">
    <property type="entry name" value="Cyt_P450_E_grp-I"/>
</dbReference>
<name>A0A183DCP4_9BILA</name>
<dbReference type="SUPFAM" id="SSF48264">
    <property type="entry name" value="Cytochrome P450"/>
    <property type="match status" value="1"/>
</dbReference>
<dbReference type="WBParaSite" id="GPUH_0000649401-mRNA-1">
    <property type="protein sequence ID" value="GPUH_0000649401-mRNA-1"/>
    <property type="gene ID" value="GPUH_0000649401"/>
</dbReference>
<evidence type="ECO:0000256" key="5">
    <source>
        <dbReference type="ARBA" id="ARBA00022824"/>
    </source>
</evidence>
<keyword evidence="4" id="KW-0349">Heme</keyword>
<sequence>MNRKKLADEAGGVDKLLQKETASGKRRMAFLDLMLDMHAKGDLPLQGIQEEVDTFTFEAHDTTSASMNWFLHLMGTNPDIQEKVQREVDEVYGEADRPITYEDLGRLKFLEACIKETLRMYPSVPIQARLLTEDTKIGKSWCSVD</sequence>
<keyword evidence="4" id="KW-0479">Metal-binding</keyword>
<evidence type="ECO:0000256" key="3">
    <source>
        <dbReference type="ARBA" id="ARBA00010617"/>
    </source>
</evidence>
<dbReference type="InterPro" id="IPR050196">
    <property type="entry name" value="Cytochrome_P450_Monoox"/>
</dbReference>
<dbReference type="Pfam" id="PF00067">
    <property type="entry name" value="p450"/>
    <property type="match status" value="1"/>
</dbReference>
<evidence type="ECO:0000256" key="8">
    <source>
        <dbReference type="ARBA" id="ARBA00023136"/>
    </source>
</evidence>
<organism evidence="11">
    <name type="scientific">Gongylonema pulchrum</name>
    <dbReference type="NCBI Taxonomy" id="637853"/>
    <lineage>
        <taxon>Eukaryota</taxon>
        <taxon>Metazoa</taxon>
        <taxon>Ecdysozoa</taxon>
        <taxon>Nematoda</taxon>
        <taxon>Chromadorea</taxon>
        <taxon>Rhabditida</taxon>
        <taxon>Spirurina</taxon>
        <taxon>Spiruromorpha</taxon>
        <taxon>Spiruroidea</taxon>
        <taxon>Gongylonematidae</taxon>
        <taxon>Gongylonema</taxon>
    </lineage>
</organism>
<dbReference type="PRINTS" id="PR00463">
    <property type="entry name" value="EP450I"/>
</dbReference>
<dbReference type="GO" id="GO:0016705">
    <property type="term" value="F:oxidoreductase activity, acting on paired donors, with incorporation or reduction of molecular oxygen"/>
    <property type="evidence" value="ECO:0007669"/>
    <property type="project" value="InterPro"/>
</dbReference>
<keyword evidence="6" id="KW-0408">Iron</keyword>
<evidence type="ECO:0000256" key="6">
    <source>
        <dbReference type="ARBA" id="ARBA00023004"/>
    </source>
</evidence>
<evidence type="ECO:0000256" key="4">
    <source>
        <dbReference type="ARBA" id="ARBA00022617"/>
    </source>
</evidence>
<dbReference type="PANTHER" id="PTHR24291:SF189">
    <property type="entry name" value="CYTOCHROME P450 4C3-RELATED"/>
    <property type="match status" value="1"/>
</dbReference>
<dbReference type="AlphaFoldDB" id="A0A183DCP4"/>
<dbReference type="Proteomes" id="UP000271098">
    <property type="component" value="Unassembled WGS sequence"/>
</dbReference>
<dbReference type="EMBL" id="UYRT01015306">
    <property type="protein sequence ID" value="VDK54902.1"/>
    <property type="molecule type" value="Genomic_DNA"/>
</dbReference>
<dbReference type="OrthoDB" id="1470350at2759"/>
<evidence type="ECO:0000313" key="9">
    <source>
        <dbReference type="EMBL" id="VDK54902.1"/>
    </source>
</evidence>
<dbReference type="InterPro" id="IPR036396">
    <property type="entry name" value="Cyt_P450_sf"/>
</dbReference>
<keyword evidence="7" id="KW-0560">Oxidoreductase</keyword>
<evidence type="ECO:0000256" key="2">
    <source>
        <dbReference type="ARBA" id="ARBA00004586"/>
    </source>
</evidence>
<keyword evidence="8" id="KW-0472">Membrane</keyword>
<comment type="similarity">
    <text evidence="3">Belongs to the cytochrome P450 family.</text>
</comment>
<evidence type="ECO:0000256" key="1">
    <source>
        <dbReference type="ARBA" id="ARBA00001971"/>
    </source>
</evidence>
<evidence type="ECO:0000313" key="10">
    <source>
        <dbReference type="Proteomes" id="UP000271098"/>
    </source>
</evidence>
<dbReference type="GO" id="GO:0020037">
    <property type="term" value="F:heme binding"/>
    <property type="evidence" value="ECO:0007669"/>
    <property type="project" value="InterPro"/>
</dbReference>